<dbReference type="InterPro" id="IPR000866">
    <property type="entry name" value="AhpC/TSA"/>
</dbReference>
<dbReference type="SUPFAM" id="SSF52833">
    <property type="entry name" value="Thioredoxin-like"/>
    <property type="match status" value="1"/>
</dbReference>
<organism evidence="2 3">
    <name type="scientific">Desulfuromonas soudanensis</name>
    <dbReference type="NCBI Taxonomy" id="1603606"/>
    <lineage>
        <taxon>Bacteria</taxon>
        <taxon>Pseudomonadati</taxon>
        <taxon>Thermodesulfobacteriota</taxon>
        <taxon>Desulfuromonadia</taxon>
        <taxon>Desulfuromonadales</taxon>
        <taxon>Desulfuromonadaceae</taxon>
        <taxon>Desulfuromonas</taxon>
    </lineage>
</organism>
<dbReference type="Pfam" id="PF00578">
    <property type="entry name" value="AhpC-TSA"/>
    <property type="match status" value="1"/>
</dbReference>
<name>A0A0M5ING5_9BACT</name>
<keyword evidence="2" id="KW-0560">Oxidoreductase</keyword>
<protein>
    <submittedName>
        <fullName evidence="2">Thioredoxin peroxidase</fullName>
    </submittedName>
</protein>
<dbReference type="KEGG" id="des:DSOUD_1419"/>
<gene>
    <name evidence="2" type="primary">prx-2</name>
    <name evidence="2" type="ORF">DSOUD_1419</name>
</gene>
<reference evidence="2 3" key="1">
    <citation type="submission" date="2015-07" db="EMBL/GenBank/DDBJ databases">
        <title>Isolation and Genomic Characterization of a Novel Halophilic Metal-Reducing Deltaproteobacterium from the Deep Subsurface.</title>
        <authorList>
            <person name="Badalamenti J.P."/>
            <person name="Summers Z.M."/>
            <person name="Gralnick J.A."/>
            <person name="Bond D.R."/>
        </authorList>
    </citation>
    <scope>NUCLEOTIDE SEQUENCE [LARGE SCALE GENOMIC DNA]</scope>
    <source>
        <strain evidence="2 3">WTL</strain>
    </source>
</reference>
<dbReference type="PATRIC" id="fig|1603606.3.peg.1548"/>
<evidence type="ECO:0000259" key="1">
    <source>
        <dbReference type="Pfam" id="PF00578"/>
    </source>
</evidence>
<evidence type="ECO:0000313" key="2">
    <source>
        <dbReference type="EMBL" id="ALC16198.1"/>
    </source>
</evidence>
<dbReference type="InterPro" id="IPR036249">
    <property type="entry name" value="Thioredoxin-like_sf"/>
</dbReference>
<dbReference type="Proteomes" id="UP000057158">
    <property type="component" value="Chromosome"/>
</dbReference>
<keyword evidence="2" id="KW-0575">Peroxidase</keyword>
<dbReference type="STRING" id="1603606.DSOUD_1419"/>
<dbReference type="Gene3D" id="3.40.30.10">
    <property type="entry name" value="Glutaredoxin"/>
    <property type="match status" value="1"/>
</dbReference>
<keyword evidence="3" id="KW-1185">Reference proteome</keyword>
<accession>A0A0M5ING5</accession>
<proteinExistence type="predicted"/>
<feature type="domain" description="Alkyl hydroperoxide reductase subunit C/ Thiol specific antioxidant" evidence="1">
    <location>
        <begin position="4"/>
        <end position="43"/>
    </location>
</feature>
<sequence length="43" mass="4481">MINIGETAPDFTLPASSGGEVTLSALRGSKVLLVFYPLAFTPV</sequence>
<dbReference type="EMBL" id="CP010802">
    <property type="protein sequence ID" value="ALC16198.1"/>
    <property type="molecule type" value="Genomic_DNA"/>
</dbReference>
<dbReference type="GO" id="GO:0004601">
    <property type="term" value="F:peroxidase activity"/>
    <property type="evidence" value="ECO:0007669"/>
    <property type="project" value="UniProtKB-KW"/>
</dbReference>
<dbReference type="OrthoDB" id="9812811at2"/>
<dbReference type="AlphaFoldDB" id="A0A0M5ING5"/>
<evidence type="ECO:0000313" key="3">
    <source>
        <dbReference type="Proteomes" id="UP000057158"/>
    </source>
</evidence>